<evidence type="ECO:0000313" key="1">
    <source>
        <dbReference type="EMBL" id="JAD87880.1"/>
    </source>
</evidence>
<protein>
    <submittedName>
        <fullName evidence="1">Uncharacterized protein</fullName>
    </submittedName>
</protein>
<accession>A0A0A9DQE3</accession>
<reference evidence="1" key="2">
    <citation type="journal article" date="2015" name="Data Brief">
        <title>Shoot transcriptome of the giant reed, Arundo donax.</title>
        <authorList>
            <person name="Barrero R.A."/>
            <person name="Guerrero F.D."/>
            <person name="Moolhuijzen P."/>
            <person name="Goolsby J.A."/>
            <person name="Tidwell J."/>
            <person name="Bellgard S.E."/>
            <person name="Bellgard M.I."/>
        </authorList>
    </citation>
    <scope>NUCLEOTIDE SEQUENCE</scope>
    <source>
        <tissue evidence="1">Shoot tissue taken approximately 20 cm above the soil surface</tissue>
    </source>
</reference>
<proteinExistence type="predicted"/>
<dbReference type="AlphaFoldDB" id="A0A0A9DQE3"/>
<organism evidence="1">
    <name type="scientific">Arundo donax</name>
    <name type="common">Giant reed</name>
    <name type="synonym">Donax arundinaceus</name>
    <dbReference type="NCBI Taxonomy" id="35708"/>
    <lineage>
        <taxon>Eukaryota</taxon>
        <taxon>Viridiplantae</taxon>
        <taxon>Streptophyta</taxon>
        <taxon>Embryophyta</taxon>
        <taxon>Tracheophyta</taxon>
        <taxon>Spermatophyta</taxon>
        <taxon>Magnoliopsida</taxon>
        <taxon>Liliopsida</taxon>
        <taxon>Poales</taxon>
        <taxon>Poaceae</taxon>
        <taxon>PACMAD clade</taxon>
        <taxon>Arundinoideae</taxon>
        <taxon>Arundineae</taxon>
        <taxon>Arundo</taxon>
    </lineage>
</organism>
<sequence length="62" mass="6706">MGSSPMGGVTISVCLIYKMSHCTWISSVLNAASLETRSLQESCQRACQPRKGIQRKIGSCSK</sequence>
<name>A0A0A9DQE3_ARUDO</name>
<reference evidence="1" key="1">
    <citation type="submission" date="2014-09" db="EMBL/GenBank/DDBJ databases">
        <authorList>
            <person name="Magalhaes I.L.F."/>
            <person name="Oliveira U."/>
            <person name="Santos F.R."/>
            <person name="Vidigal T.H.D.A."/>
            <person name="Brescovit A.D."/>
            <person name="Santos A.J."/>
        </authorList>
    </citation>
    <scope>NUCLEOTIDE SEQUENCE</scope>
    <source>
        <tissue evidence="1">Shoot tissue taken approximately 20 cm above the soil surface</tissue>
    </source>
</reference>
<dbReference type="EMBL" id="GBRH01210015">
    <property type="protein sequence ID" value="JAD87880.1"/>
    <property type="molecule type" value="Transcribed_RNA"/>
</dbReference>